<keyword evidence="11" id="KW-1185">Reference proteome</keyword>
<dbReference type="PANTHER" id="PTHR24251:SF30">
    <property type="entry name" value="MEMBRANE FRIZZLED-RELATED PROTEIN"/>
    <property type="match status" value="1"/>
</dbReference>
<feature type="domain" description="CUB" evidence="9">
    <location>
        <begin position="2287"/>
        <end position="2406"/>
    </location>
</feature>
<dbReference type="CDD" id="cd00041">
    <property type="entry name" value="CUB"/>
    <property type="match status" value="17"/>
</dbReference>
<feature type="domain" description="CUB" evidence="9">
    <location>
        <begin position="2047"/>
        <end position="2165"/>
    </location>
</feature>
<keyword evidence="3" id="KW-0677">Repeat</keyword>
<feature type="chain" id="PRO_5026843793" evidence="8">
    <location>
        <begin position="30"/>
        <end position="3584"/>
    </location>
</feature>
<evidence type="ECO:0000256" key="5">
    <source>
        <dbReference type="ARBA" id="ARBA00023180"/>
    </source>
</evidence>
<feature type="domain" description="CUB" evidence="9">
    <location>
        <begin position="2168"/>
        <end position="2285"/>
    </location>
</feature>
<feature type="disulfide bond" evidence="6">
    <location>
        <begin position="505"/>
        <end position="532"/>
    </location>
</feature>
<dbReference type="SUPFAM" id="SSF49854">
    <property type="entry name" value="Spermadhesin, CUB domain"/>
    <property type="match status" value="19"/>
</dbReference>
<evidence type="ECO:0000256" key="7">
    <source>
        <dbReference type="PROSITE-ProRule" id="PRU00076"/>
    </source>
</evidence>
<feature type="domain" description="CUB" evidence="9">
    <location>
        <begin position="505"/>
        <end position="624"/>
    </location>
</feature>
<dbReference type="Gene3D" id="2.10.25.10">
    <property type="entry name" value="Laminin"/>
    <property type="match status" value="6"/>
</dbReference>
<feature type="domain" description="CUB" evidence="9">
    <location>
        <begin position="3460"/>
        <end position="3571"/>
    </location>
</feature>
<evidence type="ECO:0000259" key="9">
    <source>
        <dbReference type="PROSITE" id="PS01180"/>
    </source>
</evidence>
<dbReference type="FunFam" id="2.10.25.10:FF:000429">
    <property type="entry name" value="Cubilin"/>
    <property type="match status" value="1"/>
</dbReference>
<feature type="domain" description="CUB" evidence="9">
    <location>
        <begin position="1026"/>
        <end position="1139"/>
    </location>
</feature>
<dbReference type="RefSeq" id="XP_030375580.1">
    <property type="nucleotide sequence ID" value="XM_030519720.1"/>
</dbReference>
<keyword evidence="2 8" id="KW-0732">Signal</keyword>
<feature type="disulfide bond" evidence="6">
    <location>
        <begin position="2995"/>
        <end position="3022"/>
    </location>
</feature>
<feature type="domain" description="CUB" evidence="9">
    <location>
        <begin position="628"/>
        <end position="741"/>
    </location>
</feature>
<feature type="domain" description="CUB" evidence="9">
    <location>
        <begin position="747"/>
        <end position="856"/>
    </location>
</feature>
<gene>
    <name evidence="12" type="primary">LOC115624875</name>
</gene>
<name>A0A6J2TJE4_DROLE</name>
<dbReference type="InterPro" id="IPR049883">
    <property type="entry name" value="NOTCH1_EGF-like"/>
</dbReference>
<dbReference type="InterPro" id="IPR013032">
    <property type="entry name" value="EGF-like_CS"/>
</dbReference>
<feature type="domain" description="CUB" evidence="9">
    <location>
        <begin position="2995"/>
        <end position="3111"/>
    </location>
</feature>
<dbReference type="FunFam" id="2.10.25.10:FF:000379">
    <property type="entry name" value="Cubilin"/>
    <property type="match status" value="1"/>
</dbReference>
<feature type="disulfide bond" evidence="7">
    <location>
        <begin position="489"/>
        <end position="498"/>
    </location>
</feature>
<feature type="domain" description="CUB" evidence="9">
    <location>
        <begin position="857"/>
        <end position="982"/>
    </location>
</feature>
<dbReference type="PROSITE" id="PS00022">
    <property type="entry name" value="EGF_1"/>
    <property type="match status" value="4"/>
</dbReference>
<reference evidence="12" key="1">
    <citation type="submission" date="2025-08" db="UniProtKB">
        <authorList>
            <consortium name="RefSeq"/>
        </authorList>
    </citation>
    <scope>IDENTIFICATION</scope>
    <source>
        <strain evidence="12">11010-0011.00</strain>
        <tissue evidence="12">Whole body</tissue>
    </source>
</reference>
<dbReference type="InterPro" id="IPR018097">
    <property type="entry name" value="EGF_Ca-bd_CS"/>
</dbReference>
<feature type="domain" description="CUB" evidence="9">
    <location>
        <begin position="3233"/>
        <end position="3351"/>
    </location>
</feature>
<dbReference type="Pfam" id="PF12661">
    <property type="entry name" value="hEGF"/>
    <property type="match status" value="3"/>
</dbReference>
<dbReference type="GO" id="GO:0005509">
    <property type="term" value="F:calcium ion binding"/>
    <property type="evidence" value="ECO:0007669"/>
    <property type="project" value="InterPro"/>
</dbReference>
<keyword evidence="5" id="KW-0325">Glycoprotein</keyword>
<dbReference type="InterPro" id="IPR000859">
    <property type="entry name" value="CUB_dom"/>
</dbReference>
<dbReference type="InterPro" id="IPR000152">
    <property type="entry name" value="EGF-type_Asp/Asn_hydroxyl_site"/>
</dbReference>
<evidence type="ECO:0000256" key="2">
    <source>
        <dbReference type="ARBA" id="ARBA00022729"/>
    </source>
</evidence>
<dbReference type="SUPFAM" id="SSF57196">
    <property type="entry name" value="EGF/Laminin"/>
    <property type="match status" value="5"/>
</dbReference>
<dbReference type="GeneID" id="115624875"/>
<accession>A0A6J2TJE4</accession>
<feature type="disulfide bond" evidence="7">
    <location>
        <begin position="451"/>
        <end position="460"/>
    </location>
</feature>
<dbReference type="PROSITE" id="PS50026">
    <property type="entry name" value="EGF_3"/>
    <property type="match status" value="5"/>
</dbReference>
<feature type="domain" description="EGF-like" evidence="10">
    <location>
        <begin position="379"/>
        <end position="421"/>
    </location>
</feature>
<dbReference type="InterPro" id="IPR001881">
    <property type="entry name" value="EGF-like_Ca-bd_dom"/>
</dbReference>
<dbReference type="InterPro" id="IPR035914">
    <property type="entry name" value="Sperma_CUB_dom_sf"/>
</dbReference>
<feature type="disulfide bond" evidence="7">
    <location>
        <begin position="229"/>
        <end position="238"/>
    </location>
</feature>
<dbReference type="FunFam" id="2.60.120.290:FF:000005">
    <property type="entry name" value="Procollagen C-endopeptidase enhancer 1"/>
    <property type="match status" value="2"/>
</dbReference>
<protein>
    <submittedName>
        <fullName evidence="12">Cubilin homolog</fullName>
    </submittedName>
</protein>
<dbReference type="FunFam" id="2.10.25.10:FF:000434">
    <property type="entry name" value="Predicted protein"/>
    <property type="match status" value="1"/>
</dbReference>
<dbReference type="FunFam" id="2.60.120.290:FF:000013">
    <property type="entry name" value="Membrane frizzled-related protein"/>
    <property type="match status" value="2"/>
</dbReference>
<feature type="domain" description="CUB" evidence="9">
    <location>
        <begin position="1371"/>
        <end position="1483"/>
    </location>
</feature>
<keyword evidence="1 7" id="KW-0245">EGF-like domain</keyword>
<feature type="disulfide bond" evidence="6">
    <location>
        <begin position="857"/>
        <end position="884"/>
    </location>
</feature>
<feature type="domain" description="CUB" evidence="9">
    <location>
        <begin position="2649"/>
        <end position="2726"/>
    </location>
</feature>
<evidence type="ECO:0000313" key="11">
    <source>
        <dbReference type="Proteomes" id="UP000504634"/>
    </source>
</evidence>
<dbReference type="InterPro" id="IPR000742">
    <property type="entry name" value="EGF"/>
</dbReference>
<feature type="signal peptide" evidence="8">
    <location>
        <begin position="1"/>
        <end position="29"/>
    </location>
</feature>
<dbReference type="PANTHER" id="PTHR24251">
    <property type="entry name" value="OVOCHYMASE-RELATED"/>
    <property type="match status" value="1"/>
</dbReference>
<dbReference type="Proteomes" id="UP000504634">
    <property type="component" value="Unplaced"/>
</dbReference>
<feature type="disulfide bond" evidence="6">
    <location>
        <begin position="1487"/>
        <end position="1514"/>
    </location>
</feature>
<feature type="domain" description="CUB" evidence="9">
    <location>
        <begin position="2788"/>
        <end position="2882"/>
    </location>
</feature>
<proteinExistence type="predicted"/>
<evidence type="ECO:0000259" key="10">
    <source>
        <dbReference type="PROSITE" id="PS50026"/>
    </source>
</evidence>
<dbReference type="Pfam" id="PF00008">
    <property type="entry name" value="EGF"/>
    <property type="match status" value="1"/>
</dbReference>
<dbReference type="PROSITE" id="PS01180">
    <property type="entry name" value="CUB"/>
    <property type="match status" value="19"/>
</dbReference>
<dbReference type="OrthoDB" id="10009301at2759"/>
<dbReference type="CDD" id="cd00054">
    <property type="entry name" value="EGF_CA"/>
    <property type="match status" value="6"/>
</dbReference>
<evidence type="ECO:0000256" key="3">
    <source>
        <dbReference type="ARBA" id="ARBA00022737"/>
    </source>
</evidence>
<comment type="caution">
    <text evidence="7">Lacks conserved residue(s) required for the propagation of feature annotation.</text>
</comment>
<evidence type="ECO:0000256" key="4">
    <source>
        <dbReference type="ARBA" id="ARBA00023157"/>
    </source>
</evidence>
<dbReference type="Pfam" id="PF00431">
    <property type="entry name" value="CUB"/>
    <property type="match status" value="16"/>
</dbReference>
<evidence type="ECO:0000256" key="6">
    <source>
        <dbReference type="PROSITE-ProRule" id="PRU00059"/>
    </source>
</evidence>
<feature type="domain" description="EGF-like" evidence="10">
    <location>
        <begin position="159"/>
        <end position="195"/>
    </location>
</feature>
<organism evidence="11 12">
    <name type="scientific">Drosophila lebanonensis</name>
    <name type="common">Fruit fly</name>
    <name type="synonym">Scaptodrosophila lebanonensis</name>
    <dbReference type="NCBI Taxonomy" id="7225"/>
    <lineage>
        <taxon>Eukaryota</taxon>
        <taxon>Metazoa</taxon>
        <taxon>Ecdysozoa</taxon>
        <taxon>Arthropoda</taxon>
        <taxon>Hexapoda</taxon>
        <taxon>Insecta</taxon>
        <taxon>Pterygota</taxon>
        <taxon>Neoptera</taxon>
        <taxon>Endopterygota</taxon>
        <taxon>Diptera</taxon>
        <taxon>Brachycera</taxon>
        <taxon>Muscomorpha</taxon>
        <taxon>Ephydroidea</taxon>
        <taxon>Drosophilidae</taxon>
        <taxon>Scaptodrosophila</taxon>
    </lineage>
</organism>
<evidence type="ECO:0000256" key="8">
    <source>
        <dbReference type="SAM" id="SignalP"/>
    </source>
</evidence>
<feature type="domain" description="EGF-like" evidence="10">
    <location>
        <begin position="425"/>
        <end position="461"/>
    </location>
</feature>
<feature type="domain" description="EGF-like" evidence="10">
    <location>
        <begin position="462"/>
        <end position="499"/>
    </location>
</feature>
<feature type="domain" description="CUB" evidence="9">
    <location>
        <begin position="1702"/>
        <end position="1812"/>
    </location>
</feature>
<dbReference type="PROSITE" id="PS00010">
    <property type="entry name" value="ASX_HYDROXYL"/>
    <property type="match status" value="2"/>
</dbReference>
<dbReference type="PROSITE" id="PS01187">
    <property type="entry name" value="EGF_CA"/>
    <property type="match status" value="2"/>
</dbReference>
<feature type="domain" description="CUB" evidence="9">
    <location>
        <begin position="1487"/>
        <end position="1600"/>
    </location>
</feature>
<dbReference type="PROSITE" id="PS01186">
    <property type="entry name" value="EGF_2"/>
    <property type="match status" value="4"/>
</dbReference>
<feature type="disulfide bond" evidence="7">
    <location>
        <begin position="185"/>
        <end position="194"/>
    </location>
</feature>
<feature type="domain" description="CUB" evidence="9">
    <location>
        <begin position="1143"/>
        <end position="1255"/>
    </location>
</feature>
<evidence type="ECO:0000256" key="1">
    <source>
        <dbReference type="ARBA" id="ARBA00022536"/>
    </source>
</evidence>
<sequence>MQVKQPRIGLFPKFFLLLLSLLALQFTAAYDNVENRSKLQANGDGTLVFEPAPDKNLTFRLMGESAKFLLNDVDVLARLEQFRSSAPVQPETQIEPLSLNAFKEQFGAVKRDLDRLAKRLANLRNRKRRNGPNQRVLRRDLQRVQRVTGAVMVLERNLALDECQSMPCKNGGTCYDDYKSFHCDCTAGWQGTTCEEDVNECLDNSGTDLESCMNDGQCINTPGSYRCLCRSGYSGAHCRLQNNICLANQSRELCGHGTCISSTNTEGYVCICDQGWTWASNVSVASSSPCSRDVDECAPDRNPCHDECINFPGSFRCGACPTGYTGDGRFCRDIDECATNNGGCSQRPLVACINTEGSYRCGRCPVGWSGDGHSCVQAKSNLCNGEGVCHPRAQCEYISDTMVCTCPVGFYGHGYGADGCTADASQEPCERHICQNNGTCVLSGRGTSCICQPGYMGPLCEQADACHPNPCQNGGTCKLLPNNKQQCSCSIGYTGTTCANMRQYCGAILLGENGTLQYPSGGENSYQPDERCAFIIRTTPGKVLNVTFQAFDLQPSEDGAECSADFLQLHDGNSLAARVIGRFCGSQLPLGNGSLLSTHELLFFWFRSDNATQARGFNFTWSSLPHVCGEELTLLASSTGVIRSPGYPGKTRPRADCRWQLSAPYGSRIMLRFYDVTLGATGDSDCSKDSLLIYESDRQLLSVCRSAQPAPLLSSTSELRIDFHTDSYQSDSAFQLHYEVVPGLPGCGGTFHEPRGIISGYMNSPMCLYFIEQPDGFQIQLTFNRINFLTSENCHLQKLEVFNGRNTESPLLERYCGQPEDKQTLVSTGNAVLLRYEYELAGLEVNRSFELSYSRVCNSNYTDADGDIIQTPNYPNTYFERTVCTFNIVGPLDSTVQLNITDLSISETVPNMADDDSQDQPIYDESDTNYLDVYLARDEKRRFYKSFSNMVLVASNNQARLVFHGATNNLRRRGLRVKYSFEQNKCGGVLTEPSGHFSKLLHGQYCRWVIESSGSKRLKIDISRTCGGIFNSRFGVIKSPNWPKNYAASQDCIWVMTAPLGSKIELVVRNFTLETTSDLCTDDYLEIRNGDMALSPLIGRYCGQRIPPRIPSFGNRLYVSFHSDSYIQDAGFYMTWQVAETGCGGKLTSHVGAIHSPHSMENNNGAVSCDWQIIVAQGSTVELKLERLLSDDTLCNGQLTIYDGQTTQGPVLPLICNQTERELTIVSTSNRVLVRYNVDHDAVDGIFFVIDYSTNCHVQLDQLNGAIESPNFPENYPPSMNCEWDIRSGGRNNHIHLAFSHLDVERSSPTDCDYDYVEVIDMRNEEQLSQRHLCISDAPITSEGNRLLVRFSSDSSAHAHGFRAEYKRIGCGEHLEGDFGGEFASPNAPYSVDLDCDWVIVAPEGQQIRLILQEIHIETPQRDCSEDVLTVSAAPNTSAVLFRSCQIETSAQTFQSPGNTLYVQFHSGQIRARKYFKASYALVPASCGGYIAASSGFISTPGYHEGRYANNLECIWAVEVPNSYGIRLNFEQFNLTDSPNCRSAFVELRKLEEDGSDVFLEKACDLAKPLIRIVHGSRLRVHFKADVGTWGRFSLHFERQCGGLLSNADGYLKSRLDEDCRWLIAASQGAKVSLIINNLECECPTAGNCTSGLRIFNDEDEVLLYDLCLEHPANILVSTNNVRIMATGINLLAQYTTVENSCGGNITSARGTLTSPNYPGTYPSNIECIWWLETRQGNALELNFEALDIVSSAHCNEDFLELRIGEGGPLLGLYCDNEVPASSLTAQSRVWIKFRSLPGNTANGFKLKWNYVYDNELTESNGTIEGPPTVAVNNDDQPYSWRIYMERGKRIVLNIKEYNTGLLLFDGFDDTALPVALSSPWQFTSSSNVIYLKTTNEDFDAFLLQWHAISSEELVQNATAKSTECDKTYTMSFNSRMLLTSPGYPNGYKPKLNCEWTFIPADVTQHVFVDIYDARLETISQCEADYLRIQSSSNMKDWHKELDICNSTSPDLSPIHTIHGTPYLQLQFKTDETVNRTGFKSEVIAVCGSNLTGSVGTILDKHILRSRLVTPECAWHIEVKPGRSIEISIDYAGDIVNASCPFYGLIYDGLDEHAPLLNGGKFCNQQGFATRSYRTSSSHAYIKYILPRAFRKPQPQLWNLTYREFSECDGEIRLTSLASTYNISTPGYPFVPHPHSECSWVVIAPQGETITARFVDRFELNVRQCNEEYVELYDGSTMLAKRILRTCRKPVGDVSIRSTGNVLLVHYLTNIVEPRGGFRLNVSISSCGGEYTGSLGIITSEHYPALGAYPTPAICEYSIKTNRNTRIQLNFTDLHLPYNNTAGPNATDRIEIVDLTNMDEPLMVLYGNGSALPPVFTLNSNEIVLRFITVKAVNTYRGFKLQYSRLYDICYHNVKAPSGTLSITPRQHMSLSTAAICRWRIEVPKGQRVRLEYLNLAEIPRAVRNVTRPLLYFSLMRPTQQFTFFNDDTEMSKITEFNLANYTGNGTIDSTDNFMLVKMSLARISLDGITLRARFSSVQTSPCPPNIDDQSTGMISINALTIFQSYFCQIMFVAGPDETLTFTVQEYLFQTKGGPAVKFLDGHTPIKLMNQNMTSGRVSVSASKGRLTLVSNDIVQLKQFQATYQRHACGAQLQLTDGTVVEQPRLINDLDSDYGELECVWTLNPQYESGDYTLSGNVSLSDSCDREYLVAYTGMRAYATELFRLCRGMGQLDNLAPLKAMPITLLYHATSYQPGQSQFSLVARTSEGSRNIRVMMRPTKPIQIDALSYKNNMERSWEFTVDRGLSIVLEFQGRFFIEESQHCSHDQLQVLSFQAGLWRTQATFCGRETPPKMSIQAERMRVVFRTNANITGDGFSFVVSSSCDVVLHPTAQLQKYAGLRLDRRMYGRMLSCTYDFLSNAPDQQILVRVTFKSRRPRKSTACTNAIAAYKDVYDKKELIDRFCQDFEVSGYQRVHLHYTSGMKRPFEIEYQMLSCGGNFSGPFELRPPQDEVAATYAHDMHCEWRVTAPPEHAVLVRFKYFHIEESRDCQLDYVNIYKGALKTDDQRVSRLCGNLTVSPPTVIVDSRQALIVARSDSSISFKGFAASVRFIQNCNERLALYEGTEQMSLVRNFVVNTTEELICYFTVTAPAGYRINVELRHLLLNDDSCATCNYLEIIDSVVAESNSMGKYYRLERNRTTFFSSYEDVMIKLSGQQAGHLHFELNLQMERTVCGETQYEVGWNDTIKLNMWPGNSTRSVGNIHCTWNFKSSEELEIVFKSMRLSEALQSSGKCIEYLLVTGVYISKYFCGHFNNSKLIIPNIDNASFNLTFHTDDLESDELNGFEVEVRQRPICNQTFTALSDYIVYGALKSSKSNCTDDIRVPSGYTLTIDIISVIFTDWSANNLFTVIDLQTNRTIFNVTQAHYISTARFTSTNALRISTLNAYAIGFLYYATPVGECGGNLTIFEGELTNPPYDNRDHSICNWRLSGPAGNIFTFSFFALDMGSEINCNLDNIKFYQILRDGTNKLIKTLCGSNMQQTFTVDSNRVLIVAKKSPNFDGTGFRFHYHVSNPYMGTRSPTEYV</sequence>
<feature type="domain" description="EGF-like" evidence="10">
    <location>
        <begin position="197"/>
        <end position="239"/>
    </location>
</feature>
<dbReference type="SMART" id="SM00181">
    <property type="entry name" value="EGF"/>
    <property type="match status" value="8"/>
</dbReference>
<dbReference type="SMART" id="SM00042">
    <property type="entry name" value="CUB"/>
    <property type="match status" value="19"/>
</dbReference>
<dbReference type="Gene3D" id="2.60.120.290">
    <property type="entry name" value="Spermadhesin, CUB domain"/>
    <property type="match status" value="18"/>
</dbReference>
<evidence type="ECO:0000313" key="12">
    <source>
        <dbReference type="RefSeq" id="XP_030375580.1"/>
    </source>
</evidence>
<dbReference type="Pfam" id="PF07645">
    <property type="entry name" value="EGF_CA"/>
    <property type="match status" value="3"/>
</dbReference>
<feature type="domain" description="CUB" evidence="9">
    <location>
        <begin position="1925"/>
        <end position="2046"/>
    </location>
</feature>
<feature type="domain" description="CUB" evidence="9">
    <location>
        <begin position="1256"/>
        <end position="1369"/>
    </location>
</feature>
<keyword evidence="4 7" id="KW-1015">Disulfide bond</keyword>
<dbReference type="SMART" id="SM00179">
    <property type="entry name" value="EGF_CA"/>
    <property type="match status" value="6"/>
</dbReference>